<gene>
    <name evidence="5" type="ORF">HK439_07160</name>
</gene>
<reference evidence="5" key="1">
    <citation type="submission" date="2020-05" db="EMBL/GenBank/DDBJ databases">
        <title>Identification of trans-AT polyketide cluster in two marine bacteria, producers of a novel glutaramide-containing polyketide sesbanimide D and analogs.</title>
        <authorList>
            <person name="Kacar D."/>
            <person name="Rodriguez P."/>
            <person name="Canedo L."/>
            <person name="Gonzalez E."/>
            <person name="Galan B."/>
            <person name="De La Calle F."/>
            <person name="Garcia J.L."/>
        </authorList>
    </citation>
    <scope>NUCLEOTIDE SEQUENCE</scope>
    <source>
        <strain evidence="5">PHM038</strain>
    </source>
</reference>
<evidence type="ECO:0000259" key="4">
    <source>
        <dbReference type="PROSITE" id="PS01124"/>
    </source>
</evidence>
<feature type="non-terminal residue" evidence="5">
    <location>
        <position position="314"/>
    </location>
</feature>
<dbReference type="AlphaFoldDB" id="A0A926NYG3"/>
<protein>
    <submittedName>
        <fullName evidence="5">AraC family transcriptional regulator</fullName>
    </submittedName>
</protein>
<evidence type="ECO:0000313" key="6">
    <source>
        <dbReference type="Proteomes" id="UP000598467"/>
    </source>
</evidence>
<dbReference type="Pfam" id="PF12833">
    <property type="entry name" value="HTH_18"/>
    <property type="match status" value="1"/>
</dbReference>
<dbReference type="GO" id="GO:0043565">
    <property type="term" value="F:sequence-specific DNA binding"/>
    <property type="evidence" value="ECO:0007669"/>
    <property type="project" value="InterPro"/>
</dbReference>
<evidence type="ECO:0000256" key="2">
    <source>
        <dbReference type="ARBA" id="ARBA00023125"/>
    </source>
</evidence>
<dbReference type="PANTHER" id="PTHR46796">
    <property type="entry name" value="HTH-TYPE TRANSCRIPTIONAL ACTIVATOR RHAS-RELATED"/>
    <property type="match status" value="1"/>
</dbReference>
<dbReference type="PROSITE" id="PS00041">
    <property type="entry name" value="HTH_ARAC_FAMILY_1"/>
    <property type="match status" value="1"/>
</dbReference>
<evidence type="ECO:0000256" key="3">
    <source>
        <dbReference type="ARBA" id="ARBA00023163"/>
    </source>
</evidence>
<dbReference type="InterPro" id="IPR032783">
    <property type="entry name" value="AraC_lig"/>
</dbReference>
<dbReference type="PROSITE" id="PS01124">
    <property type="entry name" value="HTH_ARAC_FAMILY_2"/>
    <property type="match status" value="1"/>
</dbReference>
<dbReference type="InterPro" id="IPR018060">
    <property type="entry name" value="HTH_AraC"/>
</dbReference>
<dbReference type="SUPFAM" id="SSF46689">
    <property type="entry name" value="Homeodomain-like"/>
    <property type="match status" value="2"/>
</dbReference>
<keyword evidence="2" id="KW-0238">DNA-binding</keyword>
<evidence type="ECO:0000313" key="5">
    <source>
        <dbReference type="EMBL" id="MBD1546033.1"/>
    </source>
</evidence>
<name>A0A926NYG3_9HYPH</name>
<evidence type="ECO:0000256" key="1">
    <source>
        <dbReference type="ARBA" id="ARBA00023015"/>
    </source>
</evidence>
<dbReference type="InterPro" id="IPR018062">
    <property type="entry name" value="HTH_AraC-typ_CS"/>
</dbReference>
<dbReference type="EMBL" id="JABFCZ010000007">
    <property type="protein sequence ID" value="MBD1546033.1"/>
    <property type="molecule type" value="Genomic_DNA"/>
</dbReference>
<dbReference type="InterPro" id="IPR050204">
    <property type="entry name" value="AraC_XylS_family_regulators"/>
</dbReference>
<dbReference type="GO" id="GO:0003700">
    <property type="term" value="F:DNA-binding transcription factor activity"/>
    <property type="evidence" value="ECO:0007669"/>
    <property type="project" value="InterPro"/>
</dbReference>
<keyword evidence="1" id="KW-0805">Transcription regulation</keyword>
<organism evidence="5 6">
    <name type="scientific">Roseibium aggregatum</name>
    <dbReference type="NCBI Taxonomy" id="187304"/>
    <lineage>
        <taxon>Bacteria</taxon>
        <taxon>Pseudomonadati</taxon>
        <taxon>Pseudomonadota</taxon>
        <taxon>Alphaproteobacteria</taxon>
        <taxon>Hyphomicrobiales</taxon>
        <taxon>Stappiaceae</taxon>
        <taxon>Roseibium</taxon>
    </lineage>
</organism>
<accession>A0A926NYG3</accession>
<keyword evidence="3" id="KW-0804">Transcription</keyword>
<dbReference type="Gene3D" id="1.10.10.60">
    <property type="entry name" value="Homeodomain-like"/>
    <property type="match status" value="2"/>
</dbReference>
<dbReference type="RefSeq" id="WP_190290711.1">
    <property type="nucleotide sequence ID" value="NZ_JABFCZ010000007.1"/>
</dbReference>
<comment type="caution">
    <text evidence="5">The sequence shown here is derived from an EMBL/GenBank/DDBJ whole genome shotgun (WGS) entry which is preliminary data.</text>
</comment>
<sequence>MTAILNMLEGTRAREAFALRAVMSAPWSILVAPESPLTLLAGVKSSFWLLSDDSAPVEIRPGDIAIARANTRFAIADTPERAPTVTIFRNQDCRDNDGNSVSESMLHGVRTWGNDPAGDTVFTVAAYENLSRTSDRLNAVLPPILVITREEWRSPLVDLLCEEMGRDEDGQAAVLDRLVDLLLTSALKAWAARPDTASAPDWKSDGDPVVTRALKLLYAEPAQPWTIESLSDRCHVSRATLARRFREVVGEPPITFLTNHRMALAADLLQHRGQTLATIAAQVGYTDPFAFSVAFKRNRGASPSDFRAAAVAGG</sequence>
<dbReference type="Pfam" id="PF12852">
    <property type="entry name" value="Cupin_6"/>
    <property type="match status" value="1"/>
</dbReference>
<feature type="domain" description="HTH araC/xylS-type" evidence="4">
    <location>
        <begin position="211"/>
        <end position="309"/>
    </location>
</feature>
<dbReference type="PANTHER" id="PTHR46796:SF13">
    <property type="entry name" value="HTH-TYPE TRANSCRIPTIONAL ACTIVATOR RHAS"/>
    <property type="match status" value="1"/>
</dbReference>
<proteinExistence type="predicted"/>
<dbReference type="InterPro" id="IPR009057">
    <property type="entry name" value="Homeodomain-like_sf"/>
</dbReference>
<dbReference type="Proteomes" id="UP000598467">
    <property type="component" value="Unassembled WGS sequence"/>
</dbReference>
<dbReference type="SMART" id="SM00342">
    <property type="entry name" value="HTH_ARAC"/>
    <property type="match status" value="1"/>
</dbReference>